<keyword evidence="3 10" id="KW-0489">Methyltransferase</keyword>
<keyword evidence="4 10" id="KW-0808">Transferase</keyword>
<dbReference type="HOGENOM" id="CLU_027633_0_0_0"/>
<dbReference type="GO" id="GO:0009307">
    <property type="term" value="P:DNA restriction-modification system"/>
    <property type="evidence" value="ECO:0007669"/>
    <property type="project" value="UniProtKB-KW"/>
</dbReference>
<sequence>MRKLSEQEIERIVSLLREGKPLPEDYKTSLFDTKKEYELVYADKEREEDILADTIAVPLQPIKTFRNGEDGSGLSDISRLDQHLLEHFRSKFVLQPMLNRSLVSFQANKNRPIYRWYKFKEAFSASLVEYLLQRYNIRAGRILDPFAGSGTTLFAASAMGINADGIEILPIGQQIITTKKILDAEFTPDDFERLRQWSALRVWEKSEKGVPLPELRITQGAYPERTREAIQKYLGACQEENVRVQAVLRFALLCALEPVSFTRKDGQYLRWDYRSGRTQGKKPFDKGEILSFEKAICEKINEIVSDISRTHPTSLLPPEKYQGEIRLYAGSCLEVLPKLQENSYNAIVTSPPYCNRYDYTRTYALELAILGINEKELSNLRQAMLSSTVENRAKELLKMNPKWKTALAAADEQELLQAILKYLEAQKARGELNNNGIPRMVRGYFYEMACVIAECARVLKPGALLFMVNDNVRYAGASISVDMILSNIGEKLGFQVENILVLPNGKGNSSQQMGEHGREELRKCIYVWRKQQ</sequence>
<protein>
    <recommendedName>
        <fullName evidence="2">site-specific DNA-methyltransferase (cytosine-N(4)-specific)</fullName>
        <ecNumber evidence="2">2.1.1.113</ecNumber>
    </recommendedName>
</protein>
<keyword evidence="11" id="KW-1185">Reference proteome</keyword>
<dbReference type="GO" id="GO:0003677">
    <property type="term" value="F:DNA binding"/>
    <property type="evidence" value="ECO:0007669"/>
    <property type="project" value="UniProtKB-KW"/>
</dbReference>
<reference evidence="11" key="1">
    <citation type="submission" date="2013-03" db="EMBL/GenBank/DDBJ databases">
        <title>Genome sequence of Chthonomonas calidirosea, the first sequenced genome from the Armatimonadetes phylum (formally candidate division OP10).</title>
        <authorList>
            <person name="Lee K.C.Y."/>
            <person name="Morgan X.C."/>
            <person name="Dunfield P.F."/>
            <person name="Tamas I."/>
            <person name="Houghton K.M."/>
            <person name="Vyssotski M."/>
            <person name="Ryan J.L.J."/>
            <person name="Lagutin K."/>
            <person name="McDonald I.R."/>
            <person name="Stott M.B."/>
        </authorList>
    </citation>
    <scope>NUCLEOTIDE SEQUENCE [LARGE SCALE GENOMIC DNA]</scope>
    <source>
        <strain evidence="11">DSM 23976 / ICMP 18418 / T49</strain>
    </source>
</reference>
<organism evidence="10 11">
    <name type="scientific">Chthonomonas calidirosea (strain DSM 23976 / ICMP 18418 / T49)</name>
    <dbReference type="NCBI Taxonomy" id="1303518"/>
    <lineage>
        <taxon>Bacteria</taxon>
        <taxon>Bacillati</taxon>
        <taxon>Armatimonadota</taxon>
        <taxon>Chthonomonadia</taxon>
        <taxon>Chthonomonadales</taxon>
        <taxon>Chthonomonadaceae</taxon>
        <taxon>Chthonomonas</taxon>
    </lineage>
</organism>
<keyword evidence="7" id="KW-0238">DNA-binding</keyword>
<dbReference type="PROSITE" id="PS00093">
    <property type="entry name" value="N4_MTASE"/>
    <property type="match status" value="1"/>
</dbReference>
<proteinExistence type="inferred from homology"/>
<dbReference type="STRING" id="454171.CP488_00197"/>
<dbReference type="KEGG" id="ccz:CCALI_00959"/>
<evidence type="ECO:0000256" key="6">
    <source>
        <dbReference type="ARBA" id="ARBA00022747"/>
    </source>
</evidence>
<name>S0EY83_CHTCT</name>
<dbReference type="Proteomes" id="UP000014227">
    <property type="component" value="Chromosome I"/>
</dbReference>
<dbReference type="EC" id="2.1.1.113" evidence="2"/>
<evidence type="ECO:0000313" key="10">
    <source>
        <dbReference type="EMBL" id="CCW34781.1"/>
    </source>
</evidence>
<dbReference type="EMBL" id="HF951689">
    <property type="protein sequence ID" value="CCW34781.1"/>
    <property type="molecule type" value="Genomic_DNA"/>
</dbReference>
<dbReference type="Pfam" id="PF01555">
    <property type="entry name" value="N6_N4_Mtase"/>
    <property type="match status" value="1"/>
</dbReference>
<dbReference type="GO" id="GO:0008170">
    <property type="term" value="F:N-methyltransferase activity"/>
    <property type="evidence" value="ECO:0007669"/>
    <property type="project" value="InterPro"/>
</dbReference>
<dbReference type="eggNOG" id="COG0863">
    <property type="taxonomic scope" value="Bacteria"/>
</dbReference>
<evidence type="ECO:0000313" key="11">
    <source>
        <dbReference type="Proteomes" id="UP000014227"/>
    </source>
</evidence>
<evidence type="ECO:0000256" key="1">
    <source>
        <dbReference type="ARBA" id="ARBA00010203"/>
    </source>
</evidence>
<dbReference type="SUPFAM" id="SSF53335">
    <property type="entry name" value="S-adenosyl-L-methionine-dependent methyltransferases"/>
    <property type="match status" value="2"/>
</dbReference>
<evidence type="ECO:0000259" key="9">
    <source>
        <dbReference type="Pfam" id="PF01555"/>
    </source>
</evidence>
<keyword evidence="5" id="KW-0949">S-adenosyl-L-methionine</keyword>
<evidence type="ECO:0000256" key="8">
    <source>
        <dbReference type="ARBA" id="ARBA00049120"/>
    </source>
</evidence>
<dbReference type="InterPro" id="IPR017985">
    <property type="entry name" value="MeTrfase_CN4_CS"/>
</dbReference>
<feature type="domain" description="DNA methylase N-4/N-6" evidence="9">
    <location>
        <begin position="108"/>
        <end position="168"/>
    </location>
</feature>
<dbReference type="InterPro" id="IPR029063">
    <property type="entry name" value="SAM-dependent_MTases_sf"/>
</dbReference>
<evidence type="ECO:0000256" key="5">
    <source>
        <dbReference type="ARBA" id="ARBA00022691"/>
    </source>
</evidence>
<evidence type="ECO:0000256" key="4">
    <source>
        <dbReference type="ARBA" id="ARBA00022679"/>
    </source>
</evidence>
<dbReference type="Gene3D" id="3.40.50.150">
    <property type="entry name" value="Vaccinia Virus protein VP39"/>
    <property type="match status" value="2"/>
</dbReference>
<evidence type="ECO:0000256" key="2">
    <source>
        <dbReference type="ARBA" id="ARBA00012185"/>
    </source>
</evidence>
<dbReference type="GO" id="GO:0032259">
    <property type="term" value="P:methylation"/>
    <property type="evidence" value="ECO:0007669"/>
    <property type="project" value="UniProtKB-KW"/>
</dbReference>
<evidence type="ECO:0000256" key="3">
    <source>
        <dbReference type="ARBA" id="ARBA00022603"/>
    </source>
</evidence>
<keyword evidence="6" id="KW-0680">Restriction system</keyword>
<dbReference type="GO" id="GO:0015667">
    <property type="term" value="F:site-specific DNA-methyltransferase (cytosine-N4-specific) activity"/>
    <property type="evidence" value="ECO:0007669"/>
    <property type="project" value="UniProtKB-EC"/>
</dbReference>
<evidence type="ECO:0000256" key="7">
    <source>
        <dbReference type="ARBA" id="ARBA00023125"/>
    </source>
</evidence>
<dbReference type="REBASE" id="65922">
    <property type="entry name" value="M.CcaT49ORF959P"/>
</dbReference>
<accession>S0EY83</accession>
<gene>
    <name evidence="10" type="ORF">CCALI_00959</name>
</gene>
<dbReference type="InterPro" id="IPR002941">
    <property type="entry name" value="DNA_methylase_N4/N6"/>
</dbReference>
<dbReference type="OrthoDB" id="9800801at2"/>
<dbReference type="AlphaFoldDB" id="S0EY83"/>
<dbReference type="InParanoid" id="S0EY83"/>
<dbReference type="RefSeq" id="WP_016482332.1">
    <property type="nucleotide sequence ID" value="NC_021487.1"/>
</dbReference>
<dbReference type="PATRIC" id="fig|1303518.3.peg.968"/>
<comment type="similarity">
    <text evidence="1">Belongs to the N(4)/N(6)-methyltransferase family. N(4) subfamily.</text>
</comment>
<comment type="catalytic activity">
    <reaction evidence="8">
        <text>a 2'-deoxycytidine in DNA + S-adenosyl-L-methionine = an N(4)-methyl-2'-deoxycytidine in DNA + S-adenosyl-L-homocysteine + H(+)</text>
        <dbReference type="Rhea" id="RHEA:16857"/>
        <dbReference type="Rhea" id="RHEA-COMP:11369"/>
        <dbReference type="Rhea" id="RHEA-COMP:13674"/>
        <dbReference type="ChEBI" id="CHEBI:15378"/>
        <dbReference type="ChEBI" id="CHEBI:57856"/>
        <dbReference type="ChEBI" id="CHEBI:59789"/>
        <dbReference type="ChEBI" id="CHEBI:85452"/>
        <dbReference type="ChEBI" id="CHEBI:137933"/>
        <dbReference type="EC" id="2.1.1.113"/>
    </reaction>
</comment>